<proteinExistence type="predicted"/>
<keyword evidence="3" id="KW-0677">Repeat</keyword>
<protein>
    <submittedName>
        <fullName evidence="4">Leucine-rich repeat protein</fullName>
    </submittedName>
</protein>
<dbReference type="Proteomes" id="UP001153069">
    <property type="component" value="Unassembled WGS sequence"/>
</dbReference>
<dbReference type="PANTHER" id="PTHR24113:SF12">
    <property type="entry name" value="RAN GTPASE-ACTIVATING PROTEIN 1"/>
    <property type="match status" value="1"/>
</dbReference>
<accession>A0A9N8E2U3</accession>
<reference evidence="4" key="1">
    <citation type="submission" date="2020-06" db="EMBL/GenBank/DDBJ databases">
        <authorList>
            <consortium name="Plant Systems Biology data submission"/>
        </authorList>
    </citation>
    <scope>NUCLEOTIDE SEQUENCE</scope>
    <source>
        <strain evidence="4">D6</strain>
    </source>
</reference>
<dbReference type="SMART" id="SM00368">
    <property type="entry name" value="LRR_RI"/>
    <property type="match status" value="6"/>
</dbReference>
<evidence type="ECO:0000256" key="1">
    <source>
        <dbReference type="ARBA" id="ARBA00022468"/>
    </source>
</evidence>
<dbReference type="GO" id="GO:0005829">
    <property type="term" value="C:cytosol"/>
    <property type="evidence" value="ECO:0007669"/>
    <property type="project" value="TreeGrafter"/>
</dbReference>
<keyword evidence="5" id="KW-1185">Reference proteome</keyword>
<dbReference type="PANTHER" id="PTHR24113">
    <property type="entry name" value="RAN GTPASE-ACTIVATING PROTEIN 1"/>
    <property type="match status" value="1"/>
</dbReference>
<evidence type="ECO:0000313" key="4">
    <source>
        <dbReference type="EMBL" id="CAB9512895.1"/>
    </source>
</evidence>
<keyword evidence="1" id="KW-0343">GTPase activation</keyword>
<gene>
    <name evidence="4" type="ORF">SEMRO_560_G166680.1</name>
</gene>
<evidence type="ECO:0000256" key="2">
    <source>
        <dbReference type="ARBA" id="ARBA00022614"/>
    </source>
</evidence>
<dbReference type="InterPro" id="IPR001611">
    <property type="entry name" value="Leu-rich_rpt"/>
</dbReference>
<organism evidence="4 5">
    <name type="scientific">Seminavis robusta</name>
    <dbReference type="NCBI Taxonomy" id="568900"/>
    <lineage>
        <taxon>Eukaryota</taxon>
        <taxon>Sar</taxon>
        <taxon>Stramenopiles</taxon>
        <taxon>Ochrophyta</taxon>
        <taxon>Bacillariophyta</taxon>
        <taxon>Bacillariophyceae</taxon>
        <taxon>Bacillariophycidae</taxon>
        <taxon>Naviculales</taxon>
        <taxon>Naviculaceae</taxon>
        <taxon>Seminavis</taxon>
    </lineage>
</organism>
<dbReference type="Pfam" id="PF13516">
    <property type="entry name" value="LRR_6"/>
    <property type="match status" value="3"/>
</dbReference>
<evidence type="ECO:0000313" key="5">
    <source>
        <dbReference type="Proteomes" id="UP001153069"/>
    </source>
</evidence>
<dbReference type="InterPro" id="IPR032675">
    <property type="entry name" value="LRR_dom_sf"/>
</dbReference>
<keyword evidence="2" id="KW-0433">Leucine-rich repeat</keyword>
<dbReference type="GO" id="GO:0006913">
    <property type="term" value="P:nucleocytoplasmic transport"/>
    <property type="evidence" value="ECO:0007669"/>
    <property type="project" value="TreeGrafter"/>
</dbReference>
<dbReference type="OrthoDB" id="6500038at2759"/>
<evidence type="ECO:0000256" key="3">
    <source>
        <dbReference type="ARBA" id="ARBA00022737"/>
    </source>
</evidence>
<dbReference type="GO" id="GO:0048471">
    <property type="term" value="C:perinuclear region of cytoplasm"/>
    <property type="evidence" value="ECO:0007669"/>
    <property type="project" value="TreeGrafter"/>
</dbReference>
<dbReference type="SUPFAM" id="SSF52047">
    <property type="entry name" value="RNI-like"/>
    <property type="match status" value="1"/>
</dbReference>
<dbReference type="GO" id="GO:0005634">
    <property type="term" value="C:nucleus"/>
    <property type="evidence" value="ECO:0007669"/>
    <property type="project" value="TreeGrafter"/>
</dbReference>
<dbReference type="GO" id="GO:0005096">
    <property type="term" value="F:GTPase activator activity"/>
    <property type="evidence" value="ECO:0007669"/>
    <property type="project" value="UniProtKB-KW"/>
</dbReference>
<sequence>MSFSQESSLLSDHLVARNDGTMELLLDMRPSCNVADFVEALRSCSHHISSVHVHKLFLKNLSEKEESDIFDCLHNLREIHASFVSLPVRLLANMMLRSSKHLQVLSLDRIVLLSSDDNSQDDAIFFSALQGLEALQDFHFSLSTTAIAPEGQKLFFQVGDEFDTLFQSLSGIQTLKKIYASIGQNFAHNSDIQPQTLESLLHNSSVTDITLVHFPLHKEHCQAIVSSNVSLDSLSLVKANLGDEGVSILADSLAKKGLSFLRTLSLPGNKLTDVGGAKITRALSNKTSLAVLDLHANQFTHKFGLELAHMLTNNQTVTFVDLSSNQLKDSGVKPIVSALHNNTTLKQINLFDTALTNRSCEAFASLLRVNTTLKRLNLYNNEKMDSKGVDALAEALKHDNYDLERLEISKTNKGASALDMYLRLNREYGRREMLSQLETKEVEYVNGIHEAVAKNDLSSIYFFLQAKPSLCC</sequence>
<name>A0A9N8E2U3_9STRA</name>
<dbReference type="GO" id="GO:0031267">
    <property type="term" value="F:small GTPase binding"/>
    <property type="evidence" value="ECO:0007669"/>
    <property type="project" value="TreeGrafter"/>
</dbReference>
<dbReference type="InterPro" id="IPR027038">
    <property type="entry name" value="RanGap"/>
</dbReference>
<dbReference type="Gene3D" id="3.80.10.10">
    <property type="entry name" value="Ribonuclease Inhibitor"/>
    <property type="match status" value="2"/>
</dbReference>
<comment type="caution">
    <text evidence="4">The sequence shown here is derived from an EMBL/GenBank/DDBJ whole genome shotgun (WGS) entry which is preliminary data.</text>
</comment>
<dbReference type="AlphaFoldDB" id="A0A9N8E2U3"/>
<dbReference type="EMBL" id="CAICTM010000559">
    <property type="protein sequence ID" value="CAB9512895.1"/>
    <property type="molecule type" value="Genomic_DNA"/>
</dbReference>